<feature type="compositionally biased region" description="Basic and acidic residues" evidence="1">
    <location>
        <begin position="159"/>
        <end position="176"/>
    </location>
</feature>
<evidence type="ECO:0000313" key="2">
    <source>
        <dbReference type="EMBL" id="MPM66079.1"/>
    </source>
</evidence>
<feature type="compositionally biased region" description="Gly residues" evidence="1">
    <location>
        <begin position="263"/>
        <end position="276"/>
    </location>
</feature>
<organism evidence="2">
    <name type="scientific">bioreactor metagenome</name>
    <dbReference type="NCBI Taxonomy" id="1076179"/>
    <lineage>
        <taxon>unclassified sequences</taxon>
        <taxon>metagenomes</taxon>
        <taxon>ecological metagenomes</taxon>
    </lineage>
</organism>
<feature type="compositionally biased region" description="Basic and acidic residues" evidence="1">
    <location>
        <begin position="1"/>
        <end position="27"/>
    </location>
</feature>
<protein>
    <submittedName>
        <fullName evidence="2">Uncharacterized protein</fullName>
    </submittedName>
</protein>
<feature type="compositionally biased region" description="Basic and acidic residues" evidence="1">
    <location>
        <begin position="334"/>
        <end position="360"/>
    </location>
</feature>
<sequence>MAGPRGGDHGAGDRCDDPAGGRQDAHALAHRAGGEDLVPDLGQRDRGAGDRGGDDGVTVPGGAVRGGGGGGRRRGGGRGAGHRGLGSVLLLAGAEEQGEQEGDGDRDAGADQLQGEVADGHVGGQADQGREDEGVVGAATGRGDRPADGPTGDAEVEGELEREVHTVDRRLGDAGEHPGQGGGAGDLTTLGAAGADEDGEGGGGLGEDGGDQRAAEQGVALGGEVVHHQRDEAPVQAEEDEHLPEAAHDGAAQPRGEVEDGVHAGGDPVGGVGGQRADGEQDERDHHQQDDQRGGEVADRVRQQPGEEALEVALQPHGDDDRDDRAGVARHHHRDAEEGHRVGRGGQRDDARVDQRAGERHRGHVVGPEPLRSGEGQEDRQEVEQRVGRGVQDGVRGGRRVQPVQVGGEGQEGLEQAGTGERPQDRLDDGADQLDEPVEDVAPGRVDRGGIITADPGEAGELLVDLRHVVADHDLVLAAGLHHGDDAGELLDRAGVGLRGVLQRQAQPGGAMGAGGDVRFAAHLVDDPVGQIGVVHGPHRESSLTLGGKQKKT</sequence>
<feature type="compositionally biased region" description="Low complexity" evidence="1">
    <location>
        <begin position="85"/>
        <end position="95"/>
    </location>
</feature>
<feature type="compositionally biased region" description="Acidic residues" evidence="1">
    <location>
        <begin position="430"/>
        <end position="439"/>
    </location>
</feature>
<name>A0A645BKS7_9ZZZZ</name>
<feature type="compositionally biased region" description="Basic and acidic residues" evidence="1">
    <location>
        <begin position="317"/>
        <end position="327"/>
    </location>
</feature>
<gene>
    <name evidence="2" type="ORF">SDC9_112986</name>
</gene>
<feature type="compositionally biased region" description="Basic and acidic residues" evidence="1">
    <location>
        <begin position="277"/>
        <end position="302"/>
    </location>
</feature>
<dbReference type="AlphaFoldDB" id="A0A645BKS7"/>
<reference evidence="2" key="1">
    <citation type="submission" date="2019-08" db="EMBL/GenBank/DDBJ databases">
        <authorList>
            <person name="Kucharzyk K."/>
            <person name="Murdoch R.W."/>
            <person name="Higgins S."/>
            <person name="Loffler F."/>
        </authorList>
    </citation>
    <scope>NUCLEOTIDE SEQUENCE</scope>
</reference>
<feature type="compositionally biased region" description="Basic and acidic residues" evidence="1">
    <location>
        <begin position="375"/>
        <end position="387"/>
    </location>
</feature>
<feature type="compositionally biased region" description="Basic and acidic residues" evidence="1">
    <location>
        <begin position="42"/>
        <end position="54"/>
    </location>
</feature>
<feature type="region of interest" description="Disordered" evidence="1">
    <location>
        <begin position="1"/>
        <end position="448"/>
    </location>
</feature>
<accession>A0A645BKS7</accession>
<feature type="compositionally biased region" description="Low complexity" evidence="1">
    <location>
        <begin position="388"/>
        <end position="406"/>
    </location>
</feature>
<dbReference type="EMBL" id="VSSQ01020878">
    <property type="protein sequence ID" value="MPM66079.1"/>
    <property type="molecule type" value="Genomic_DNA"/>
</dbReference>
<comment type="caution">
    <text evidence="2">The sequence shown here is derived from an EMBL/GenBank/DDBJ whole genome shotgun (WGS) entry which is preliminary data.</text>
</comment>
<proteinExistence type="predicted"/>
<evidence type="ECO:0000256" key="1">
    <source>
        <dbReference type="SAM" id="MobiDB-lite"/>
    </source>
</evidence>